<reference evidence="1" key="1">
    <citation type="submission" date="2014-11" db="EMBL/GenBank/DDBJ databases">
        <authorList>
            <person name="Amaro Gonzalez C."/>
        </authorList>
    </citation>
    <scope>NUCLEOTIDE SEQUENCE</scope>
</reference>
<reference evidence="1" key="2">
    <citation type="journal article" date="2015" name="Fish Shellfish Immunol.">
        <title>Early steps in the European eel (Anguilla anguilla)-Vibrio vulnificus interaction in the gills: Role of the RtxA13 toxin.</title>
        <authorList>
            <person name="Callol A."/>
            <person name="Pajuelo D."/>
            <person name="Ebbesson L."/>
            <person name="Teles M."/>
            <person name="MacKenzie S."/>
            <person name="Amaro C."/>
        </authorList>
    </citation>
    <scope>NUCLEOTIDE SEQUENCE</scope>
</reference>
<dbReference type="AlphaFoldDB" id="A0A0E9VRZ3"/>
<accession>A0A0E9VRZ3</accession>
<evidence type="ECO:0000313" key="1">
    <source>
        <dbReference type="EMBL" id="JAH80879.1"/>
    </source>
</evidence>
<dbReference type="EMBL" id="GBXM01027698">
    <property type="protein sequence ID" value="JAH80879.1"/>
    <property type="molecule type" value="Transcribed_RNA"/>
</dbReference>
<organism evidence="1">
    <name type="scientific">Anguilla anguilla</name>
    <name type="common">European freshwater eel</name>
    <name type="synonym">Muraena anguilla</name>
    <dbReference type="NCBI Taxonomy" id="7936"/>
    <lineage>
        <taxon>Eukaryota</taxon>
        <taxon>Metazoa</taxon>
        <taxon>Chordata</taxon>
        <taxon>Craniata</taxon>
        <taxon>Vertebrata</taxon>
        <taxon>Euteleostomi</taxon>
        <taxon>Actinopterygii</taxon>
        <taxon>Neopterygii</taxon>
        <taxon>Teleostei</taxon>
        <taxon>Anguilliformes</taxon>
        <taxon>Anguillidae</taxon>
        <taxon>Anguilla</taxon>
    </lineage>
</organism>
<protein>
    <submittedName>
        <fullName evidence="1">Uncharacterized protein</fullName>
    </submittedName>
</protein>
<proteinExistence type="predicted"/>
<name>A0A0E9VRZ3_ANGAN</name>
<sequence>MHLYWPKAFNELASFERLDLFYFLFIQFS</sequence>